<keyword evidence="1" id="KW-0863">Zinc-finger</keyword>
<dbReference type="PANTHER" id="PTHR35046">
    <property type="entry name" value="ZINC KNUCKLE (CCHC-TYPE) FAMILY PROTEIN"/>
    <property type="match status" value="1"/>
</dbReference>
<gene>
    <name evidence="4" type="ORF">ISN44_Un78g000130</name>
</gene>
<dbReference type="EMBL" id="JAEFBJ010000078">
    <property type="protein sequence ID" value="KAG7530754.1"/>
    <property type="molecule type" value="Genomic_DNA"/>
</dbReference>
<dbReference type="Proteomes" id="UP000694251">
    <property type="component" value="Unassembled WGS sequence"/>
</dbReference>
<feature type="domain" description="CCHC-type" evidence="3">
    <location>
        <begin position="331"/>
        <end position="346"/>
    </location>
</feature>
<keyword evidence="1" id="KW-0862">Zinc</keyword>
<feature type="region of interest" description="Disordered" evidence="2">
    <location>
        <begin position="9"/>
        <end position="32"/>
    </location>
</feature>
<dbReference type="AlphaFoldDB" id="A0A8T1XI29"/>
<dbReference type="PROSITE" id="PS50158">
    <property type="entry name" value="ZF_CCHC"/>
    <property type="match status" value="2"/>
</dbReference>
<feature type="compositionally biased region" description="Polar residues" evidence="2">
    <location>
        <begin position="260"/>
        <end position="277"/>
    </location>
</feature>
<dbReference type="GO" id="GO:0003676">
    <property type="term" value="F:nucleic acid binding"/>
    <property type="evidence" value="ECO:0007669"/>
    <property type="project" value="InterPro"/>
</dbReference>
<reference evidence="4 5" key="1">
    <citation type="submission" date="2020-12" db="EMBL/GenBank/DDBJ databases">
        <title>Concerted genomic and epigenomic changes stabilize Arabidopsis allopolyploids.</title>
        <authorList>
            <person name="Chen Z."/>
        </authorList>
    </citation>
    <scope>NUCLEOTIDE SEQUENCE [LARGE SCALE GENOMIC DNA]</scope>
    <source>
        <strain evidence="4">As9502</strain>
        <tissue evidence="4">Leaf</tissue>
    </source>
</reference>
<dbReference type="Pfam" id="PF03732">
    <property type="entry name" value="Retrotrans_gag"/>
    <property type="match status" value="1"/>
</dbReference>
<dbReference type="GO" id="GO:0008270">
    <property type="term" value="F:zinc ion binding"/>
    <property type="evidence" value="ECO:0007669"/>
    <property type="project" value="UniProtKB-KW"/>
</dbReference>
<evidence type="ECO:0000256" key="2">
    <source>
        <dbReference type="SAM" id="MobiDB-lite"/>
    </source>
</evidence>
<comment type="caution">
    <text evidence="4">The sequence shown here is derived from an EMBL/GenBank/DDBJ whole genome shotgun (WGS) entry which is preliminary data.</text>
</comment>
<protein>
    <submittedName>
        <fullName evidence="4">Zinc finger CCHC-type</fullName>
    </submittedName>
</protein>
<evidence type="ECO:0000313" key="4">
    <source>
        <dbReference type="EMBL" id="KAG7530754.1"/>
    </source>
</evidence>
<feature type="compositionally biased region" description="Polar residues" evidence="2">
    <location>
        <begin position="44"/>
        <end position="60"/>
    </location>
</feature>
<feature type="domain" description="CCHC-type" evidence="3">
    <location>
        <begin position="305"/>
        <end position="318"/>
    </location>
</feature>
<keyword evidence="5" id="KW-1185">Reference proteome</keyword>
<dbReference type="SMART" id="SM00343">
    <property type="entry name" value="ZnF_C2HC"/>
    <property type="match status" value="2"/>
</dbReference>
<feature type="region of interest" description="Disordered" evidence="2">
    <location>
        <begin position="44"/>
        <end position="64"/>
    </location>
</feature>
<name>A0A8T1XI29_ARASU</name>
<sequence>MGRLWVQIDPVQSPSLEQNNGNHAPRAQDKGVPETLQTLGVISESIGSHDSNTTTTIEFQESQREESPSAKFLKLVMMMRDLGIYTFKAEQNTIVADKWLRNIERNFEISRCPDNFKRQIGVNFLDEDAQIWWESVTARNRDQTISWEAFRREFEMKYFPPEARYRLEQQFMNLEQETRSVRSYEQAFTRLRRYLYNGQDDEALMVRRFLRRLKPEIWGPLQVITYGSVNELTEQAGNVEEGIELETNVTNKESDRSGGRKTNNAETKNNVPKFTPNQERDNDRGRARASYNNDRRRNDYDPTACYKCGKLEHFARSCHVVTQPTAAYITCYFCGEEGHRSNGCPNKRTGQVNSKGHCYWCGSQDHRFILIIWRSRYLFRLMKLKYAF</sequence>
<dbReference type="InterPro" id="IPR001878">
    <property type="entry name" value="Znf_CCHC"/>
</dbReference>
<evidence type="ECO:0000256" key="1">
    <source>
        <dbReference type="PROSITE-ProRule" id="PRU00047"/>
    </source>
</evidence>
<evidence type="ECO:0000313" key="5">
    <source>
        <dbReference type="Proteomes" id="UP000694251"/>
    </source>
</evidence>
<dbReference type="Pfam" id="PF00098">
    <property type="entry name" value="zf-CCHC"/>
    <property type="match status" value="2"/>
</dbReference>
<keyword evidence="1" id="KW-0479">Metal-binding</keyword>
<feature type="compositionally biased region" description="Polar residues" evidence="2">
    <location>
        <begin position="10"/>
        <end position="22"/>
    </location>
</feature>
<feature type="region of interest" description="Disordered" evidence="2">
    <location>
        <begin position="240"/>
        <end position="295"/>
    </location>
</feature>
<dbReference type="PANTHER" id="PTHR35046:SF18">
    <property type="entry name" value="RNA-DIRECTED DNA POLYMERASE"/>
    <property type="match status" value="1"/>
</dbReference>
<evidence type="ECO:0000259" key="3">
    <source>
        <dbReference type="PROSITE" id="PS50158"/>
    </source>
</evidence>
<accession>A0A8T1XI29</accession>
<dbReference type="InterPro" id="IPR005162">
    <property type="entry name" value="Retrotrans_gag_dom"/>
</dbReference>
<proteinExistence type="predicted"/>
<organism evidence="4 5">
    <name type="scientific">Arabidopsis suecica</name>
    <name type="common">Swedish thale-cress</name>
    <name type="synonym">Cardaminopsis suecica</name>
    <dbReference type="NCBI Taxonomy" id="45249"/>
    <lineage>
        <taxon>Eukaryota</taxon>
        <taxon>Viridiplantae</taxon>
        <taxon>Streptophyta</taxon>
        <taxon>Embryophyta</taxon>
        <taxon>Tracheophyta</taxon>
        <taxon>Spermatophyta</taxon>
        <taxon>Magnoliopsida</taxon>
        <taxon>eudicotyledons</taxon>
        <taxon>Gunneridae</taxon>
        <taxon>Pentapetalae</taxon>
        <taxon>rosids</taxon>
        <taxon>malvids</taxon>
        <taxon>Brassicales</taxon>
        <taxon>Brassicaceae</taxon>
        <taxon>Camelineae</taxon>
        <taxon>Arabidopsis</taxon>
    </lineage>
</organism>
<dbReference type="OrthoDB" id="1091926at2759"/>